<dbReference type="RefSeq" id="WP_133970673.1">
    <property type="nucleotide sequence ID" value="NZ_OPYN01000075.1"/>
</dbReference>
<evidence type="ECO:0000313" key="3">
    <source>
        <dbReference type="Proteomes" id="UP000294335"/>
    </source>
</evidence>
<dbReference type="PANTHER" id="PTHR12526">
    <property type="entry name" value="GLYCOSYLTRANSFERASE"/>
    <property type="match status" value="1"/>
</dbReference>
<dbReference type="GO" id="GO:0016757">
    <property type="term" value="F:glycosyltransferase activity"/>
    <property type="evidence" value="ECO:0007669"/>
    <property type="project" value="UniProtKB-ARBA"/>
</dbReference>
<dbReference type="Pfam" id="PF13692">
    <property type="entry name" value="Glyco_trans_1_4"/>
    <property type="match status" value="1"/>
</dbReference>
<protein>
    <recommendedName>
        <fullName evidence="1">Glycosyltransferase subfamily 4-like N-terminal domain-containing protein</fullName>
    </recommendedName>
</protein>
<keyword evidence="3" id="KW-1185">Reference proteome</keyword>
<dbReference type="CDD" id="cd03794">
    <property type="entry name" value="GT4_WbuB-like"/>
    <property type="match status" value="1"/>
</dbReference>
<feature type="domain" description="Glycosyltransferase subfamily 4-like N-terminal" evidence="1">
    <location>
        <begin position="18"/>
        <end position="202"/>
    </location>
</feature>
<dbReference type="Gene3D" id="3.40.50.2000">
    <property type="entry name" value="Glycogen Phosphorylase B"/>
    <property type="match status" value="2"/>
</dbReference>
<sequence length="408" mass="45250">MKNVWILNHYAQEPGGAGGTRHYQLAKNLPAHGWEASIVAASVEHQSGKQRLADTETIRLDQYSGVPFLWLRTSEYKGNGTARMRNMLEYTWQVIKPGKLSPLKKPDVIIGSSVHPFAAAAGAVLAWRHKVPFVFEVRDLWPETLIDMGRLERNSFIARSLRVLEKWLYKRAKRIVVLLPKAHEYIVPMGIDPKKIAWIPNGVDLQDFPCPADKVSGDEFTLMYFGAHGPANGLDNVLRAQQIIEQRPEMSNVRLRIIGNGPCKAELITMAEKFGLKRVSFEDPVPKREIPALAAQADAFVFNLINAPVFKYGISSNKLFDFMAGQRPVLFCCDAGNNPIEDSGAGYTVQPGNPEALADAVARLTRLPSEDRAAMGRAGRRYVEVEHGFDKLAGSLAGCLNEACESSR</sequence>
<dbReference type="Pfam" id="PF13579">
    <property type="entry name" value="Glyco_trans_4_4"/>
    <property type="match status" value="1"/>
</dbReference>
<dbReference type="PANTHER" id="PTHR12526:SF622">
    <property type="entry name" value="GLYCOSYLTRANSFERASE (GROUP I)"/>
    <property type="match status" value="1"/>
</dbReference>
<dbReference type="EMBL" id="OPYN01000075">
    <property type="protein sequence ID" value="SPO60187.1"/>
    <property type="molecule type" value="Genomic_DNA"/>
</dbReference>
<reference evidence="2 3" key="1">
    <citation type="submission" date="2018-02" db="EMBL/GenBank/DDBJ databases">
        <authorList>
            <person name="Dubost A."/>
        </authorList>
    </citation>
    <scope>NUCLEOTIDE SEQUENCE [LARGE SCALE GENOMIC DNA]</scope>
    <source>
        <strain evidence="3">JV551A3</strain>
    </source>
</reference>
<comment type="caution">
    <text evidence="2">The sequence shown here is derived from an EMBL/GenBank/DDBJ whole genome shotgun (WGS) entry which is preliminary data.</text>
</comment>
<gene>
    <name evidence="2" type="ORF">JV551A3_V1_750019</name>
</gene>
<dbReference type="Proteomes" id="UP000294335">
    <property type="component" value="Unassembled WGS sequence"/>
</dbReference>
<name>A0AAQ1P5H6_9PSED</name>
<evidence type="ECO:0000259" key="1">
    <source>
        <dbReference type="Pfam" id="PF13579"/>
    </source>
</evidence>
<proteinExistence type="predicted"/>
<dbReference type="SUPFAM" id="SSF53756">
    <property type="entry name" value="UDP-Glycosyltransferase/glycogen phosphorylase"/>
    <property type="match status" value="1"/>
</dbReference>
<accession>A0AAQ1P5H6</accession>
<dbReference type="InterPro" id="IPR028098">
    <property type="entry name" value="Glyco_trans_4-like_N"/>
</dbReference>
<dbReference type="AlphaFoldDB" id="A0AAQ1P5H6"/>
<evidence type="ECO:0000313" key="2">
    <source>
        <dbReference type="EMBL" id="SPO60187.1"/>
    </source>
</evidence>
<organism evidence="2 3">
    <name type="scientific">Pseudomonas inefficax</name>
    <dbReference type="NCBI Taxonomy" id="2078786"/>
    <lineage>
        <taxon>Bacteria</taxon>
        <taxon>Pseudomonadati</taxon>
        <taxon>Pseudomonadota</taxon>
        <taxon>Gammaproteobacteria</taxon>
        <taxon>Pseudomonadales</taxon>
        <taxon>Pseudomonadaceae</taxon>
        <taxon>Pseudomonas</taxon>
    </lineage>
</organism>